<organism evidence="2 3">
    <name type="scientific">Paraburkholderia unamae</name>
    <dbReference type="NCBI Taxonomy" id="219649"/>
    <lineage>
        <taxon>Bacteria</taxon>
        <taxon>Pseudomonadati</taxon>
        <taxon>Pseudomonadota</taxon>
        <taxon>Betaproteobacteria</taxon>
        <taxon>Burkholderiales</taxon>
        <taxon>Burkholderiaceae</taxon>
        <taxon>Paraburkholderia</taxon>
    </lineage>
</organism>
<keyword evidence="1" id="KW-0472">Membrane</keyword>
<feature type="transmembrane region" description="Helical" evidence="1">
    <location>
        <begin position="16"/>
        <end position="34"/>
    </location>
</feature>
<accession>A0ABX5KTD5</accession>
<reference evidence="2 3" key="1">
    <citation type="submission" date="2018-05" db="EMBL/GenBank/DDBJ databases">
        <title>Genomic Encyclopedia of Type Strains, Phase IV (KMG-V): Genome sequencing to study the core and pangenomes of soil and plant-associated prokaryotes.</title>
        <authorList>
            <person name="Whitman W."/>
        </authorList>
    </citation>
    <scope>NUCLEOTIDE SEQUENCE [LARGE SCALE GENOMIC DNA]</scope>
    <source>
        <strain evidence="2 3">SCZa-39</strain>
    </source>
</reference>
<evidence type="ECO:0008006" key="4">
    <source>
        <dbReference type="Google" id="ProtNLM"/>
    </source>
</evidence>
<gene>
    <name evidence="2" type="ORF">C7402_105200</name>
</gene>
<proteinExistence type="predicted"/>
<evidence type="ECO:0000313" key="2">
    <source>
        <dbReference type="EMBL" id="PVX84359.1"/>
    </source>
</evidence>
<dbReference type="EMBL" id="QEOB01000005">
    <property type="protein sequence ID" value="PVX84359.1"/>
    <property type="molecule type" value="Genomic_DNA"/>
</dbReference>
<keyword evidence="1" id="KW-1133">Transmembrane helix</keyword>
<evidence type="ECO:0000256" key="1">
    <source>
        <dbReference type="SAM" id="Phobius"/>
    </source>
</evidence>
<keyword evidence="1" id="KW-0812">Transmembrane</keyword>
<comment type="caution">
    <text evidence="2">The sequence shown here is derived from an EMBL/GenBank/DDBJ whole genome shotgun (WGS) entry which is preliminary data.</text>
</comment>
<dbReference type="Proteomes" id="UP000245712">
    <property type="component" value="Unassembled WGS sequence"/>
</dbReference>
<keyword evidence="3" id="KW-1185">Reference proteome</keyword>
<evidence type="ECO:0000313" key="3">
    <source>
        <dbReference type="Proteomes" id="UP000245712"/>
    </source>
</evidence>
<protein>
    <recommendedName>
        <fullName evidence="4">VanZ like protein</fullName>
    </recommendedName>
</protein>
<sequence length="90" mass="9573">MQSIERWVMGHLPQDKCLHVIAGVIVFALVHLLARLGVPYTQPVIGLAVVAVVGALKELLDHFDGGDPSIYDWLATCAGGALAFACSFQA</sequence>
<name>A0ABX5KTD5_9BURK</name>
<dbReference type="RefSeq" id="WP_133254476.1">
    <property type="nucleotide sequence ID" value="NZ_QEOB01000005.1"/>
</dbReference>